<protein>
    <submittedName>
        <fullName evidence="2">Uncharacterized protein</fullName>
    </submittedName>
</protein>
<keyword evidence="3" id="KW-1185">Reference proteome</keyword>
<evidence type="ECO:0000313" key="3">
    <source>
        <dbReference type="Proteomes" id="UP001187192"/>
    </source>
</evidence>
<sequence length="68" mass="7229">MVKLFSLRSAMIMAVFTVSLLVLPLVLPPLPPPPAMLLLVPVLIMSLLVFLAFSPAAHLPSVVIDAPV</sequence>
<gene>
    <name evidence="2" type="ORF">TIFTF001_026892</name>
</gene>
<reference evidence="2" key="1">
    <citation type="submission" date="2023-07" db="EMBL/GenBank/DDBJ databases">
        <title>draft genome sequence of fig (Ficus carica).</title>
        <authorList>
            <person name="Takahashi T."/>
            <person name="Nishimura K."/>
        </authorList>
    </citation>
    <scope>NUCLEOTIDE SEQUENCE</scope>
</reference>
<name>A0AA88DLZ9_FICCA</name>
<feature type="transmembrane region" description="Helical" evidence="1">
    <location>
        <begin position="33"/>
        <end position="53"/>
    </location>
</feature>
<keyword evidence="1" id="KW-1133">Transmembrane helix</keyword>
<dbReference type="PANTHER" id="PTHR38928">
    <property type="entry name" value="ARGOS7"/>
    <property type="match status" value="1"/>
</dbReference>
<feature type="transmembrane region" description="Helical" evidence="1">
    <location>
        <begin position="7"/>
        <end position="27"/>
    </location>
</feature>
<evidence type="ECO:0000313" key="2">
    <source>
        <dbReference type="EMBL" id="GMN57781.1"/>
    </source>
</evidence>
<dbReference type="PANTHER" id="PTHR38928:SF7">
    <property type="entry name" value="ARGOS7"/>
    <property type="match status" value="1"/>
</dbReference>
<dbReference type="EMBL" id="BTGU01000072">
    <property type="protein sequence ID" value="GMN57781.1"/>
    <property type="molecule type" value="Genomic_DNA"/>
</dbReference>
<evidence type="ECO:0000256" key="1">
    <source>
        <dbReference type="SAM" id="Phobius"/>
    </source>
</evidence>
<keyword evidence="1" id="KW-0812">Transmembrane</keyword>
<accession>A0AA88DLZ9</accession>
<proteinExistence type="predicted"/>
<keyword evidence="1" id="KW-0472">Membrane</keyword>
<dbReference type="Proteomes" id="UP001187192">
    <property type="component" value="Unassembled WGS sequence"/>
</dbReference>
<comment type="caution">
    <text evidence="2">The sequence shown here is derived from an EMBL/GenBank/DDBJ whole genome shotgun (WGS) entry which is preliminary data.</text>
</comment>
<organism evidence="2 3">
    <name type="scientific">Ficus carica</name>
    <name type="common">Common fig</name>
    <dbReference type="NCBI Taxonomy" id="3494"/>
    <lineage>
        <taxon>Eukaryota</taxon>
        <taxon>Viridiplantae</taxon>
        <taxon>Streptophyta</taxon>
        <taxon>Embryophyta</taxon>
        <taxon>Tracheophyta</taxon>
        <taxon>Spermatophyta</taxon>
        <taxon>Magnoliopsida</taxon>
        <taxon>eudicotyledons</taxon>
        <taxon>Gunneridae</taxon>
        <taxon>Pentapetalae</taxon>
        <taxon>rosids</taxon>
        <taxon>fabids</taxon>
        <taxon>Rosales</taxon>
        <taxon>Moraceae</taxon>
        <taxon>Ficeae</taxon>
        <taxon>Ficus</taxon>
    </lineage>
</organism>
<dbReference type="AlphaFoldDB" id="A0AA88DLZ9"/>